<evidence type="ECO:0000256" key="1">
    <source>
        <dbReference type="SAM" id="MobiDB-lite"/>
    </source>
</evidence>
<dbReference type="Proteomes" id="UP001189429">
    <property type="component" value="Unassembled WGS sequence"/>
</dbReference>
<feature type="region of interest" description="Disordered" evidence="1">
    <location>
        <begin position="39"/>
        <end position="89"/>
    </location>
</feature>
<feature type="compositionally biased region" description="Pro residues" evidence="1">
    <location>
        <begin position="41"/>
        <end position="78"/>
    </location>
</feature>
<comment type="caution">
    <text evidence="2">The sequence shown here is derived from an EMBL/GenBank/DDBJ whole genome shotgun (WGS) entry which is preliminary data.</text>
</comment>
<evidence type="ECO:0000313" key="3">
    <source>
        <dbReference type="Proteomes" id="UP001189429"/>
    </source>
</evidence>
<name>A0ABN9XPF5_9DINO</name>
<gene>
    <name evidence="2" type="ORF">PCOR1329_LOCUS77456</name>
</gene>
<accession>A0ABN9XPF5</accession>
<sequence>MWLDCTLYYCKAMSTCPDIYALSDTSPCTSVRLLPHVGTPAPTPAPSPAPAPTPLPTQPLTPEPAPAPTPSAAAPPPAGGAGAGARAAGDPHLQKIHGERFDLMRAGEHVLRSIPRGAAADSVLLRAQADARKLGGQCTDMYCQKLNVTRSWAEAKKPESTMAAYRNMTSRCRNGLPSARSSFKSLMYGRWFALLEFVREAFGPSGILSRRSSGRRRSRGREHRS</sequence>
<evidence type="ECO:0000313" key="2">
    <source>
        <dbReference type="EMBL" id="CAK0900059.1"/>
    </source>
</evidence>
<organism evidence="2 3">
    <name type="scientific">Prorocentrum cordatum</name>
    <dbReference type="NCBI Taxonomy" id="2364126"/>
    <lineage>
        <taxon>Eukaryota</taxon>
        <taxon>Sar</taxon>
        <taxon>Alveolata</taxon>
        <taxon>Dinophyceae</taxon>
        <taxon>Prorocentrales</taxon>
        <taxon>Prorocentraceae</taxon>
        <taxon>Prorocentrum</taxon>
    </lineage>
</organism>
<keyword evidence="3" id="KW-1185">Reference proteome</keyword>
<protein>
    <submittedName>
        <fullName evidence="2">Uncharacterized protein</fullName>
    </submittedName>
</protein>
<proteinExistence type="predicted"/>
<reference evidence="2" key="1">
    <citation type="submission" date="2023-10" db="EMBL/GenBank/DDBJ databases">
        <authorList>
            <person name="Chen Y."/>
            <person name="Shah S."/>
            <person name="Dougan E. K."/>
            <person name="Thang M."/>
            <person name="Chan C."/>
        </authorList>
    </citation>
    <scope>NUCLEOTIDE SEQUENCE [LARGE SCALE GENOMIC DNA]</scope>
</reference>
<dbReference type="EMBL" id="CAUYUJ010020720">
    <property type="protein sequence ID" value="CAK0900059.1"/>
    <property type="molecule type" value="Genomic_DNA"/>
</dbReference>